<evidence type="ECO:0000313" key="3">
    <source>
        <dbReference type="Proteomes" id="UP000244240"/>
    </source>
</evidence>
<dbReference type="Proteomes" id="UP000244240">
    <property type="component" value="Unassembled WGS sequence"/>
</dbReference>
<keyword evidence="3" id="KW-1185">Reference proteome</keyword>
<dbReference type="RefSeq" id="WP_108022124.1">
    <property type="nucleotide sequence ID" value="NZ_QBKR01000004.1"/>
</dbReference>
<dbReference type="EMBL" id="QBKR01000004">
    <property type="protein sequence ID" value="PTX63295.1"/>
    <property type="molecule type" value="Genomic_DNA"/>
</dbReference>
<comment type="caution">
    <text evidence="2">The sequence shown here is derived from an EMBL/GenBank/DDBJ whole genome shotgun (WGS) entry which is preliminary data.</text>
</comment>
<evidence type="ECO:0000256" key="1">
    <source>
        <dbReference type="SAM" id="MobiDB-lite"/>
    </source>
</evidence>
<dbReference type="OrthoDB" id="9956582at2"/>
<protein>
    <submittedName>
        <fullName evidence="2">Uncharacterized protein</fullName>
    </submittedName>
</protein>
<proteinExistence type="predicted"/>
<reference evidence="2 3" key="1">
    <citation type="submission" date="2018-04" db="EMBL/GenBank/DDBJ databases">
        <title>Genomic Encyclopedia of Archaeal and Bacterial Type Strains, Phase II (KMG-II): from individual species to whole genera.</title>
        <authorList>
            <person name="Goeker M."/>
        </authorList>
    </citation>
    <scope>NUCLEOTIDE SEQUENCE [LARGE SCALE GENOMIC DNA]</scope>
    <source>
        <strain evidence="2 3">DSM 45787</strain>
    </source>
</reference>
<feature type="region of interest" description="Disordered" evidence="1">
    <location>
        <begin position="121"/>
        <end position="160"/>
    </location>
</feature>
<sequence length="160" mass="17906">MCLILKGNPSIVVKESGQVRGEEVSYAPKDFSDSEGKIIVRCFGGGKNHQPPSFHPPGCHINTNGYNNNLIAVANPRREVLFFRENTPHLSVDLNPGEYVVCVIVHGKISLMETRRLKVPERGDSDTYPVKGETDRYLSSETAQEYIDRIKKDKRLPKPG</sequence>
<name>A0A2T6C4Q6_9BACL</name>
<organism evidence="2 3">
    <name type="scientific">Melghirimyces profundicolus</name>
    <dbReference type="NCBI Taxonomy" id="1242148"/>
    <lineage>
        <taxon>Bacteria</taxon>
        <taxon>Bacillati</taxon>
        <taxon>Bacillota</taxon>
        <taxon>Bacilli</taxon>
        <taxon>Bacillales</taxon>
        <taxon>Thermoactinomycetaceae</taxon>
        <taxon>Melghirimyces</taxon>
    </lineage>
</organism>
<dbReference type="AlphaFoldDB" id="A0A2T6C4Q6"/>
<gene>
    <name evidence="2" type="ORF">C8P63_104140</name>
</gene>
<evidence type="ECO:0000313" key="2">
    <source>
        <dbReference type="EMBL" id="PTX63295.1"/>
    </source>
</evidence>
<accession>A0A2T6C4Q6</accession>